<evidence type="ECO:0000313" key="5">
    <source>
        <dbReference type="Proteomes" id="UP000009131"/>
    </source>
</evidence>
<evidence type="ECO:0000256" key="1">
    <source>
        <dbReference type="ARBA" id="ARBA00009224"/>
    </source>
</evidence>
<keyword evidence="5" id="KW-1185">Reference proteome</keyword>
<proteinExistence type="inferred from homology"/>
<dbReference type="Pfam" id="PF10558">
    <property type="entry name" value="MTP18"/>
    <property type="match status" value="1"/>
</dbReference>
<dbReference type="PANTHER" id="PTHR11001:SF2">
    <property type="entry name" value="MITOCHONDRIAL FISSION PROCESS PROTEIN 1"/>
    <property type="match status" value="1"/>
</dbReference>
<comment type="similarity">
    <text evidence="1">Belongs to the MTFP1 family.</text>
</comment>
<dbReference type="InterPro" id="IPR019560">
    <property type="entry name" value="Mitochondrial_18_kDa_protein"/>
</dbReference>
<dbReference type="InParanoid" id="G7E8Q9"/>
<gene>
    <name evidence="4" type="primary">Mo06228</name>
    <name evidence="4" type="ORF">E5Q_06228</name>
</gene>
<evidence type="ECO:0000256" key="3">
    <source>
        <dbReference type="ARBA" id="ARBA00029631"/>
    </source>
</evidence>
<dbReference type="GO" id="GO:0000266">
    <property type="term" value="P:mitochondrial fission"/>
    <property type="evidence" value="ECO:0007669"/>
    <property type="project" value="TreeGrafter"/>
</dbReference>
<dbReference type="RefSeq" id="XP_014568755.1">
    <property type="nucleotide sequence ID" value="XM_014713269.1"/>
</dbReference>
<dbReference type="HOGENOM" id="CLU_053720_0_1_1"/>
<dbReference type="Proteomes" id="UP000009131">
    <property type="component" value="Unassembled WGS sequence"/>
</dbReference>
<evidence type="ECO:0000313" key="4">
    <source>
        <dbReference type="EMBL" id="GAA99527.1"/>
    </source>
</evidence>
<organism evidence="4 5">
    <name type="scientific">Mixia osmundae (strain CBS 9802 / IAM 14324 / JCM 22182 / KY 12970)</name>
    <dbReference type="NCBI Taxonomy" id="764103"/>
    <lineage>
        <taxon>Eukaryota</taxon>
        <taxon>Fungi</taxon>
        <taxon>Dikarya</taxon>
        <taxon>Basidiomycota</taxon>
        <taxon>Pucciniomycotina</taxon>
        <taxon>Mixiomycetes</taxon>
        <taxon>Mixiales</taxon>
        <taxon>Mixiaceae</taxon>
        <taxon>Mixia</taxon>
    </lineage>
</organism>
<reference evidence="4 5" key="2">
    <citation type="journal article" date="2012" name="Open Biol.">
        <title>Characteristics of nucleosomes and linker DNA regions on the genome of the basidiomycete Mixia osmundae revealed by mono- and dinucleosome mapping.</title>
        <authorList>
            <person name="Nishida H."/>
            <person name="Kondo S."/>
            <person name="Matsumoto T."/>
            <person name="Suzuki Y."/>
            <person name="Yoshikawa H."/>
            <person name="Taylor T.D."/>
            <person name="Sugiyama J."/>
        </authorList>
    </citation>
    <scope>NUCLEOTIDE SEQUENCE [LARGE SCALE GENOMIC DNA]</scope>
    <source>
        <strain evidence="5">CBS 9802 / IAM 14324 / JCM 22182 / KY 12970</strain>
    </source>
</reference>
<protein>
    <recommendedName>
        <fullName evidence="2">Mitochondrial fission process protein 1</fullName>
    </recommendedName>
    <alternativeName>
        <fullName evidence="3">Mitochondrial 18 kDa protein</fullName>
    </alternativeName>
</protein>
<dbReference type="AlphaFoldDB" id="G7E8Q9"/>
<dbReference type="OrthoDB" id="424969at2759"/>
<name>G7E8Q9_MIXOS</name>
<dbReference type="PANTHER" id="PTHR11001">
    <property type="entry name" value="MITOCHONDRIAL FISSION PROCESS PROTEIN 1"/>
    <property type="match status" value="1"/>
</dbReference>
<comment type="caution">
    <text evidence="4">The sequence shown here is derived from an EMBL/GenBank/DDBJ whole genome shotgun (WGS) entry which is preliminary data.</text>
</comment>
<reference evidence="4 5" key="1">
    <citation type="journal article" date="2011" name="J. Gen. Appl. Microbiol.">
        <title>Draft genome sequencing of the enigmatic basidiomycete Mixia osmundae.</title>
        <authorList>
            <person name="Nishida H."/>
            <person name="Nagatsuka Y."/>
            <person name="Sugiyama J."/>
        </authorList>
    </citation>
    <scope>NUCLEOTIDE SEQUENCE [LARGE SCALE GENOMIC DNA]</scope>
    <source>
        <strain evidence="5">CBS 9802 / IAM 14324 / JCM 22182 / KY 12970</strain>
    </source>
</reference>
<dbReference type="OMA" id="DVFTWQM"/>
<accession>G7E8Q9</accession>
<dbReference type="EMBL" id="BABT02000220">
    <property type="protein sequence ID" value="GAA99527.1"/>
    <property type="molecule type" value="Genomic_DNA"/>
</dbReference>
<evidence type="ECO:0000256" key="2">
    <source>
        <dbReference type="ARBA" id="ARBA00017835"/>
    </source>
</evidence>
<dbReference type="eggNOG" id="KOG3945">
    <property type="taxonomic scope" value="Eukaryota"/>
</dbReference>
<sequence>MDKDVPKDSPQAMLREAENEAVAKLKHVEAQASSVITKVEEGKIDTIDSNARYLAYLARLRPLLLPATRYLAYTSDVGEAFRPVVNPTAVRAAYGISWMYLVGDVAYEGFRATKEREARAEKRTALDRLTGRGIEDLSASTEVGLRVVKRATFQATASMLFPALTIHTTVKQSGRLFKNAKSPRVRAWGPTVLGLAVVPALPYIFDEPVEHGVDFIFNKIEKIVVDSASSAGKKTEL</sequence>
<dbReference type="GO" id="GO:0005739">
    <property type="term" value="C:mitochondrion"/>
    <property type="evidence" value="ECO:0007669"/>
    <property type="project" value="TreeGrafter"/>
</dbReference>